<reference evidence="1 2" key="1">
    <citation type="submission" date="2019-03" db="EMBL/GenBank/DDBJ databases">
        <title>Genomics of glacier-inhabiting Cryobacterium strains.</title>
        <authorList>
            <person name="Liu Q."/>
            <person name="Xin Y.-H."/>
        </authorList>
    </citation>
    <scope>NUCLEOTIDE SEQUENCE [LARGE SCALE GENOMIC DNA]</scope>
    <source>
        <strain evidence="1 2">CGMCC 1.10440</strain>
    </source>
</reference>
<organism evidence="1 2">
    <name type="scientific">Terrimesophilobacter mesophilus</name>
    <dbReference type="NCBI Taxonomy" id="433647"/>
    <lineage>
        <taxon>Bacteria</taxon>
        <taxon>Bacillati</taxon>
        <taxon>Actinomycetota</taxon>
        <taxon>Actinomycetes</taxon>
        <taxon>Micrococcales</taxon>
        <taxon>Microbacteriaceae</taxon>
        <taxon>Terrimesophilobacter</taxon>
    </lineage>
</organism>
<evidence type="ECO:0000313" key="1">
    <source>
        <dbReference type="EMBL" id="TFB80452.1"/>
    </source>
</evidence>
<evidence type="ECO:0008006" key="3">
    <source>
        <dbReference type="Google" id="ProtNLM"/>
    </source>
</evidence>
<comment type="caution">
    <text evidence="1">The sequence shown here is derived from an EMBL/GenBank/DDBJ whole genome shotgun (WGS) entry which is preliminary data.</text>
</comment>
<dbReference type="RefSeq" id="WP_104096308.1">
    <property type="nucleotide sequence ID" value="NZ_JACHBP010000001.1"/>
</dbReference>
<name>A0A4R8VE70_9MICO</name>
<proteinExistence type="predicted"/>
<gene>
    <name evidence="1" type="ORF">E3N84_10675</name>
</gene>
<dbReference type="AlphaFoldDB" id="A0A4R8VE70"/>
<keyword evidence="2" id="KW-1185">Reference proteome</keyword>
<dbReference type="Proteomes" id="UP000298488">
    <property type="component" value="Unassembled WGS sequence"/>
</dbReference>
<accession>A0A4R8VE70</accession>
<sequence length="71" mass="8204">MNPTPTPTLPADFNLDTVTPGWIGFAITFLVVLVTVFLIMDMVRRIRRVRYRAEVREKLEEERRADDLPGS</sequence>
<protein>
    <recommendedName>
        <fullName evidence="3">Heme exporter protein D</fullName>
    </recommendedName>
</protein>
<dbReference type="EMBL" id="SOFI01000003">
    <property type="protein sequence ID" value="TFB80452.1"/>
    <property type="molecule type" value="Genomic_DNA"/>
</dbReference>
<evidence type="ECO:0000313" key="2">
    <source>
        <dbReference type="Proteomes" id="UP000298488"/>
    </source>
</evidence>